<feature type="domain" description="GP-PDE" evidence="1">
    <location>
        <begin position="19"/>
        <end position="248"/>
    </location>
</feature>
<organism evidence="2 3">
    <name type="scientific">Gelidibacter gilvus</name>
    <dbReference type="NCBI Taxonomy" id="59602"/>
    <lineage>
        <taxon>Bacteria</taxon>
        <taxon>Pseudomonadati</taxon>
        <taxon>Bacteroidota</taxon>
        <taxon>Flavobacteriia</taxon>
        <taxon>Flavobacteriales</taxon>
        <taxon>Flavobacteriaceae</taxon>
        <taxon>Gelidibacter</taxon>
    </lineage>
</organism>
<dbReference type="PANTHER" id="PTHR46211">
    <property type="entry name" value="GLYCEROPHOSPHORYL DIESTER PHOSPHODIESTERASE"/>
    <property type="match status" value="1"/>
</dbReference>
<dbReference type="InterPro" id="IPR017946">
    <property type="entry name" value="PLC-like_Pdiesterase_TIM-brl"/>
</dbReference>
<dbReference type="AlphaFoldDB" id="A0A4Q0XFE8"/>
<dbReference type="PROSITE" id="PS51704">
    <property type="entry name" value="GP_PDE"/>
    <property type="match status" value="1"/>
</dbReference>
<accession>A0A4Q0XFE8</accession>
<sequence length="251" mass="28130">MALLLGFLVILGSCKSVNNPVIAHRGAWKTSGLPQNSIASLKEAIALGCYGSEFDIHLSKDDIMVVNHDKDFMGIDIETSTYKELLAKEHPNGEKIPTVNAYLEEGLKQKKTKLIIEIKTAPSGLERTLKLTEMTVDLVKSLKAQTMVEYICFSYEVGQLIKKLDPKAKVAYLNGDKTPAEAFSVGYTGIDYNFKTFLKNPNWVKEAHDLGMTVNYWTVNKESDMKTLLDNKVDYITTDEPELLFKVLKDN</sequence>
<dbReference type="GO" id="GO:0008081">
    <property type="term" value="F:phosphoric diester hydrolase activity"/>
    <property type="evidence" value="ECO:0007669"/>
    <property type="project" value="InterPro"/>
</dbReference>
<dbReference type="Proteomes" id="UP000289792">
    <property type="component" value="Unassembled WGS sequence"/>
</dbReference>
<evidence type="ECO:0000259" key="1">
    <source>
        <dbReference type="PROSITE" id="PS51704"/>
    </source>
</evidence>
<proteinExistence type="predicted"/>
<keyword evidence="3" id="KW-1185">Reference proteome</keyword>
<dbReference type="PANTHER" id="PTHR46211:SF1">
    <property type="entry name" value="GLYCEROPHOSPHODIESTER PHOSPHODIESTERASE, CYTOPLASMIC"/>
    <property type="match status" value="1"/>
</dbReference>
<evidence type="ECO:0000313" key="3">
    <source>
        <dbReference type="Proteomes" id="UP000289792"/>
    </source>
</evidence>
<dbReference type="EMBL" id="SDDZ01000005">
    <property type="protein sequence ID" value="RXJ49976.1"/>
    <property type="molecule type" value="Genomic_DNA"/>
</dbReference>
<gene>
    <name evidence="2" type="ORF">ESZ48_10010</name>
</gene>
<dbReference type="OrthoDB" id="9809583at2"/>
<dbReference type="Pfam" id="PF03009">
    <property type="entry name" value="GDPD"/>
    <property type="match status" value="1"/>
</dbReference>
<dbReference type="GO" id="GO:0006629">
    <property type="term" value="P:lipid metabolic process"/>
    <property type="evidence" value="ECO:0007669"/>
    <property type="project" value="InterPro"/>
</dbReference>
<protein>
    <submittedName>
        <fullName evidence="2">Glycerophosphodiester phosphodiesterase</fullName>
    </submittedName>
</protein>
<dbReference type="Gene3D" id="3.20.20.190">
    <property type="entry name" value="Phosphatidylinositol (PI) phosphodiesterase"/>
    <property type="match status" value="1"/>
</dbReference>
<evidence type="ECO:0000313" key="2">
    <source>
        <dbReference type="EMBL" id="RXJ49976.1"/>
    </source>
</evidence>
<dbReference type="SUPFAM" id="SSF51695">
    <property type="entry name" value="PLC-like phosphodiesterases"/>
    <property type="match status" value="1"/>
</dbReference>
<reference evidence="2 3" key="1">
    <citation type="submission" date="2019-01" db="EMBL/GenBank/DDBJ databases">
        <title>Genome sequence of the Antarctic species Gelidibacter gilvus ACAM 158(T).</title>
        <authorList>
            <person name="Bowman J.P."/>
        </authorList>
    </citation>
    <scope>NUCLEOTIDE SEQUENCE [LARGE SCALE GENOMIC DNA]</scope>
    <source>
        <strain evidence="2 3">IC158</strain>
    </source>
</reference>
<name>A0A4Q0XFE8_9FLAO</name>
<dbReference type="InterPro" id="IPR030395">
    <property type="entry name" value="GP_PDE_dom"/>
</dbReference>
<comment type="caution">
    <text evidence="2">The sequence shown here is derived from an EMBL/GenBank/DDBJ whole genome shotgun (WGS) entry which is preliminary data.</text>
</comment>